<dbReference type="InterPro" id="IPR013519">
    <property type="entry name" value="Int_alpha_beta-p"/>
</dbReference>
<evidence type="ECO:0000256" key="5">
    <source>
        <dbReference type="SAM" id="SignalP"/>
    </source>
</evidence>
<dbReference type="EMBL" id="JBIBSM010000010">
    <property type="protein sequence ID" value="MFF8278527.1"/>
    <property type="molecule type" value="Genomic_DNA"/>
</dbReference>
<accession>A0ABW6YFA4</accession>
<evidence type="ECO:0000256" key="1">
    <source>
        <dbReference type="ARBA" id="ARBA00022729"/>
    </source>
</evidence>
<evidence type="ECO:0000256" key="4">
    <source>
        <dbReference type="ARBA" id="ARBA00023180"/>
    </source>
</evidence>
<evidence type="ECO:0000256" key="3">
    <source>
        <dbReference type="ARBA" id="ARBA00022801"/>
    </source>
</evidence>
<dbReference type="PANTHER" id="PTHR23221:SF7">
    <property type="entry name" value="PHOSPHATIDYLINOSITOL-GLYCAN-SPECIFIC PHOSPHOLIPASE D"/>
    <property type="match status" value="1"/>
</dbReference>
<keyword evidence="2" id="KW-0677">Repeat</keyword>
<organism evidence="6 7">
    <name type="scientific">Streptomyces lateritius</name>
    <dbReference type="NCBI Taxonomy" id="67313"/>
    <lineage>
        <taxon>Bacteria</taxon>
        <taxon>Bacillati</taxon>
        <taxon>Actinomycetota</taxon>
        <taxon>Actinomycetes</taxon>
        <taxon>Kitasatosporales</taxon>
        <taxon>Streptomycetaceae</taxon>
        <taxon>Streptomyces</taxon>
    </lineage>
</organism>
<keyword evidence="4" id="KW-0325">Glycoprotein</keyword>
<dbReference type="PANTHER" id="PTHR23221">
    <property type="entry name" value="GLYCOSYLPHOSPHATIDYLINOSITOL PHOSPHOLIPASE D"/>
    <property type="match status" value="1"/>
</dbReference>
<proteinExistence type="predicted"/>
<dbReference type="Gene3D" id="2.130.10.130">
    <property type="entry name" value="Integrin alpha, N-terminal"/>
    <property type="match status" value="3"/>
</dbReference>
<dbReference type="Proteomes" id="UP001603013">
    <property type="component" value="Unassembled WGS sequence"/>
</dbReference>
<keyword evidence="3" id="KW-0378">Hydrolase</keyword>
<name>A0ABW6YFA4_9ACTN</name>
<keyword evidence="1 5" id="KW-0732">Signal</keyword>
<dbReference type="Pfam" id="PF01839">
    <property type="entry name" value="FG-GAP"/>
    <property type="match status" value="3"/>
</dbReference>
<dbReference type="InterPro" id="IPR028994">
    <property type="entry name" value="Integrin_alpha_N"/>
</dbReference>
<comment type="caution">
    <text evidence="6">The sequence shown here is derived from an EMBL/GenBank/DDBJ whole genome shotgun (WGS) entry which is preliminary data.</text>
</comment>
<dbReference type="PROSITE" id="PS51470">
    <property type="entry name" value="FG_GAP"/>
    <property type="match status" value="2"/>
</dbReference>
<evidence type="ECO:0000313" key="6">
    <source>
        <dbReference type="EMBL" id="MFF8278527.1"/>
    </source>
</evidence>
<protein>
    <submittedName>
        <fullName evidence="6">FG-GAP and VCBS repeat-containing protein</fullName>
    </submittedName>
</protein>
<reference evidence="6 7" key="1">
    <citation type="submission" date="2024-10" db="EMBL/GenBank/DDBJ databases">
        <title>The Natural Products Discovery Center: Release of the First 8490 Sequenced Strains for Exploring Actinobacteria Biosynthetic Diversity.</title>
        <authorList>
            <person name="Kalkreuter E."/>
            <person name="Kautsar S.A."/>
            <person name="Yang D."/>
            <person name="Bader C.D."/>
            <person name="Teijaro C.N."/>
            <person name="Fluegel L."/>
            <person name="Davis C.M."/>
            <person name="Simpson J.R."/>
            <person name="Lauterbach L."/>
            <person name="Steele A.D."/>
            <person name="Gui C."/>
            <person name="Meng S."/>
            <person name="Li G."/>
            <person name="Viehrig K."/>
            <person name="Ye F."/>
            <person name="Su P."/>
            <person name="Kiefer A.F."/>
            <person name="Nichols A."/>
            <person name="Cepeda A.J."/>
            <person name="Yan W."/>
            <person name="Fan B."/>
            <person name="Jiang Y."/>
            <person name="Adhikari A."/>
            <person name="Zheng C.-J."/>
            <person name="Schuster L."/>
            <person name="Cowan T.M."/>
            <person name="Smanski M.J."/>
            <person name="Chevrette M.G."/>
            <person name="De Carvalho L.P.S."/>
            <person name="Shen B."/>
        </authorList>
    </citation>
    <scope>NUCLEOTIDE SEQUENCE [LARGE SCALE GENOMIC DNA]</scope>
    <source>
        <strain evidence="6 7">NPDC015755</strain>
    </source>
</reference>
<keyword evidence="7" id="KW-1185">Reference proteome</keyword>
<dbReference type="InterPro" id="IPR013517">
    <property type="entry name" value="FG-GAP"/>
</dbReference>
<feature type="chain" id="PRO_5047542561" evidence="5">
    <location>
        <begin position="32"/>
        <end position="546"/>
    </location>
</feature>
<evidence type="ECO:0000313" key="7">
    <source>
        <dbReference type="Proteomes" id="UP001603013"/>
    </source>
</evidence>
<evidence type="ECO:0000256" key="2">
    <source>
        <dbReference type="ARBA" id="ARBA00022737"/>
    </source>
</evidence>
<dbReference type="SMART" id="SM00191">
    <property type="entry name" value="Int_alpha"/>
    <property type="match status" value="6"/>
</dbReference>
<feature type="signal peptide" evidence="5">
    <location>
        <begin position="1"/>
        <end position="31"/>
    </location>
</feature>
<sequence>MRLTRRRTSWIAALLAWSAMSSMLSVPVSSAAAATAETRGPDLNGDGWADIVTSSSARLTRWRDPLRGPADLGGSVYVLPGGPTASRPAAALLNQDSASIAGSSEQEDTFGQVVATGDFDKDGRADVALGNAHEEVGGFLDAGAVTVQYGQSAAPYVGAGKPGALTFIEQGTVDVPGDNEMGDLFGTSLATGDFNGDSFDDLAIGAPGEAVGTSFEAGRVTVLYGGVNGLTAAGAQSFDGTVAGAAEPFDHFGASLAAANLRGDGRDDLAVLASGEYLTGVDGAWGAAMVLKGQATGLDSVAPTVINVNHTGTTGHLRTVTAGHFQGSTYAGLAFFADQEKGAAPFSGAVVVASGGSSEVSATALTHLTSETPYADAYWGGALAAGDIDGDGTDELAVGALRGARGNGSVTLYLGDTAGLTVRPRTTFTEETLGGTGKNGEGFGYALSIQDSTGDGVAELIVGAPWEDASPAPVAQTSTVGSALYELSLSIPAGGPPTLTSYRSTTASAPSSFGPGGVGLAGGVTVLDNYGVEPSPWLDRLPPLMS</sequence>
<gene>
    <name evidence="6" type="ORF">ACF05T_20835</name>
</gene>
<dbReference type="RefSeq" id="WP_391935646.1">
    <property type="nucleotide sequence ID" value="NZ_JBIBSM010000010.1"/>
</dbReference>
<dbReference type="SUPFAM" id="SSF69318">
    <property type="entry name" value="Integrin alpha N-terminal domain"/>
    <property type="match status" value="1"/>
</dbReference>